<comment type="caution">
    <text evidence="2">The sequence shown here is derived from an EMBL/GenBank/DDBJ whole genome shotgun (WGS) entry which is preliminary data.</text>
</comment>
<dbReference type="Pfam" id="PF14493">
    <property type="entry name" value="HTH_40"/>
    <property type="match status" value="1"/>
</dbReference>
<dbReference type="InterPro" id="IPR008308">
    <property type="entry name" value="YpbB-like"/>
</dbReference>
<organism evidence="2 3">
    <name type="scientific">Pullulanibacillus pueri</name>
    <dbReference type="NCBI Taxonomy" id="1437324"/>
    <lineage>
        <taxon>Bacteria</taxon>
        <taxon>Bacillati</taxon>
        <taxon>Bacillota</taxon>
        <taxon>Bacilli</taxon>
        <taxon>Bacillales</taxon>
        <taxon>Sporolactobacillaceae</taxon>
        <taxon>Pullulanibacillus</taxon>
    </lineage>
</organism>
<evidence type="ECO:0000313" key="3">
    <source>
        <dbReference type="Proteomes" id="UP000656813"/>
    </source>
</evidence>
<name>A0A8J2ZUM3_9BACL</name>
<protein>
    <recommendedName>
        <fullName evidence="1">Helicase Helix-turn-helix domain-containing protein</fullName>
    </recommendedName>
</protein>
<evidence type="ECO:0000313" key="2">
    <source>
        <dbReference type="EMBL" id="GGH79132.1"/>
    </source>
</evidence>
<feature type="domain" description="Helicase Helix-turn-helix" evidence="1">
    <location>
        <begin position="256"/>
        <end position="343"/>
    </location>
</feature>
<evidence type="ECO:0000259" key="1">
    <source>
        <dbReference type="Pfam" id="PF14493"/>
    </source>
</evidence>
<dbReference type="Proteomes" id="UP000656813">
    <property type="component" value="Unassembled WGS sequence"/>
</dbReference>
<sequence>MNYTEFLYLYLLDKFKGERSIFAIYHLLKGKRTAQTIQDGFLYQVHPFFNVYPTLDRQSFEASISELQKCGYINGEGSKAVRLSHKGELAIEAMNDRYTLPNGLDGWFSGERAECFWMRLSLLVQTLSHLIKHEKRFIPIINDTVTLRWLKRFFRKIALDRNELSDNLFLELKTLFETLPAIEADLLTYKLSGNGVTGLTMAQLMARFAIEESELYLLFYSGLHKIYQKVSDQPAMFTLLKKLLPALQGTTLTQSTSKTKQLLDKGYSLTKIAQYRGLKETTIQDHIVEIAFHDRYFPLQPFVTEEARQAISGALKKIPSRRLSVIKEALGNDVDYFQIRLVLTKEGSS</sequence>
<reference evidence="2" key="2">
    <citation type="submission" date="2020-09" db="EMBL/GenBank/DDBJ databases">
        <authorList>
            <person name="Sun Q."/>
            <person name="Zhou Y."/>
        </authorList>
    </citation>
    <scope>NUCLEOTIDE SEQUENCE</scope>
    <source>
        <strain evidence="2">CGMCC 1.12777</strain>
    </source>
</reference>
<dbReference type="PIRSF" id="PIRSF021350">
    <property type="entry name" value="UCP021350"/>
    <property type="match status" value="1"/>
</dbReference>
<dbReference type="Gene3D" id="1.10.10.1390">
    <property type="entry name" value="ATP-dependent DNA helicase RecQ"/>
    <property type="match status" value="1"/>
</dbReference>
<proteinExistence type="predicted"/>
<accession>A0A8J2ZUM3</accession>
<gene>
    <name evidence="2" type="ORF">GCM10007096_13610</name>
</gene>
<dbReference type="InterPro" id="IPR029491">
    <property type="entry name" value="Helicase_HTH"/>
</dbReference>
<keyword evidence="3" id="KW-1185">Reference proteome</keyword>
<dbReference type="EMBL" id="BMFV01000007">
    <property type="protein sequence ID" value="GGH79132.1"/>
    <property type="molecule type" value="Genomic_DNA"/>
</dbReference>
<dbReference type="AlphaFoldDB" id="A0A8J2ZUM3"/>
<dbReference type="RefSeq" id="WP_188496646.1">
    <property type="nucleotide sequence ID" value="NZ_BMFV01000007.1"/>
</dbReference>
<reference evidence="2" key="1">
    <citation type="journal article" date="2014" name="Int. J. Syst. Evol. Microbiol.">
        <title>Complete genome sequence of Corynebacterium casei LMG S-19264T (=DSM 44701T), isolated from a smear-ripened cheese.</title>
        <authorList>
            <consortium name="US DOE Joint Genome Institute (JGI-PGF)"/>
            <person name="Walter F."/>
            <person name="Albersmeier A."/>
            <person name="Kalinowski J."/>
            <person name="Ruckert C."/>
        </authorList>
    </citation>
    <scope>NUCLEOTIDE SEQUENCE</scope>
    <source>
        <strain evidence="2">CGMCC 1.12777</strain>
    </source>
</reference>